<feature type="domain" description="KIB1-4 beta-propeller" evidence="2">
    <location>
        <begin position="74"/>
        <end position="321"/>
    </location>
</feature>
<name>A0A7J7NWM7_9MAGN</name>
<accession>A0A7J7NWM7</accession>
<dbReference type="InterPro" id="IPR008502">
    <property type="entry name" value="Prolamin-like"/>
</dbReference>
<proteinExistence type="predicted"/>
<gene>
    <name evidence="4" type="ORF">GIB67_008192</name>
</gene>
<evidence type="ECO:0000313" key="5">
    <source>
        <dbReference type="Proteomes" id="UP000541444"/>
    </source>
</evidence>
<protein>
    <recommendedName>
        <fullName evidence="6">DUF295 domain-containing protein</fullName>
    </recommendedName>
</protein>
<dbReference type="AlphaFoldDB" id="A0A7J7NWM7"/>
<keyword evidence="5" id="KW-1185">Reference proteome</keyword>
<dbReference type="InterPro" id="IPR005174">
    <property type="entry name" value="KIB1-4_b-propeller"/>
</dbReference>
<sequence length="353" mass="40305">MFMGKACCRAVSKLSENCVPKIFTWGPFNPLFPPHVNNYCASMGAAPSSAVPVPAPETPNNHYYRDKYFYDTKDCHRYRGYGHGWFVVDKTSAFQTQYEHVLSVFNPITGDQILLPSLDNACFLRKAVLSSCPVISNGKDCIVMAVIYHYQEGASVEKIVFCKLGDEKWTLIQDEGLNFETYYVALAYCNGLFYVADGLRQVVLVCDIGTSMVVKQIAFPIPFIARCKKIHEIYLLELYGKLFLVFKHVINFEFVRFNVFRLKQRSQNWARVNNLGDYTLFLSVYSSFSLMAYNSGILKRNCIYFTFKEELGIFKEMGIFNIGDGSVEYLTTYGHGSCCEISHSRIWITTALR</sequence>
<evidence type="ECO:0000256" key="1">
    <source>
        <dbReference type="ARBA" id="ARBA00022729"/>
    </source>
</evidence>
<reference evidence="4 5" key="1">
    <citation type="journal article" date="2020" name="IScience">
        <title>Genome Sequencing of the Endangered Kingdonia uniflora (Circaeasteraceae, Ranunculales) Reveals Potential Mechanisms of Evolutionary Specialization.</title>
        <authorList>
            <person name="Sun Y."/>
            <person name="Deng T."/>
            <person name="Zhang A."/>
            <person name="Moore M.J."/>
            <person name="Landis J.B."/>
            <person name="Lin N."/>
            <person name="Zhang H."/>
            <person name="Zhang X."/>
            <person name="Huang J."/>
            <person name="Zhang X."/>
            <person name="Sun H."/>
            <person name="Wang H."/>
        </authorList>
    </citation>
    <scope>NUCLEOTIDE SEQUENCE [LARGE SCALE GENOMIC DNA]</scope>
    <source>
        <strain evidence="4">TB1705</strain>
        <tissue evidence="4">Leaf</tissue>
    </source>
</reference>
<feature type="domain" description="Prolamin-like" evidence="3">
    <location>
        <begin position="3"/>
        <end position="40"/>
    </location>
</feature>
<dbReference type="EMBL" id="JACGCM010000476">
    <property type="protein sequence ID" value="KAF6171606.1"/>
    <property type="molecule type" value="Genomic_DNA"/>
</dbReference>
<dbReference type="Pfam" id="PF05617">
    <property type="entry name" value="Prolamin_like"/>
    <property type="match status" value="1"/>
</dbReference>
<evidence type="ECO:0000313" key="4">
    <source>
        <dbReference type="EMBL" id="KAF6171606.1"/>
    </source>
</evidence>
<dbReference type="Proteomes" id="UP000541444">
    <property type="component" value="Unassembled WGS sequence"/>
</dbReference>
<keyword evidence="1" id="KW-0732">Signal</keyword>
<evidence type="ECO:0000259" key="3">
    <source>
        <dbReference type="Pfam" id="PF05617"/>
    </source>
</evidence>
<dbReference type="InterPro" id="IPR050942">
    <property type="entry name" value="F-box_BR-signaling"/>
</dbReference>
<evidence type="ECO:0000259" key="2">
    <source>
        <dbReference type="Pfam" id="PF03478"/>
    </source>
</evidence>
<evidence type="ECO:0008006" key="6">
    <source>
        <dbReference type="Google" id="ProtNLM"/>
    </source>
</evidence>
<organism evidence="4 5">
    <name type="scientific">Kingdonia uniflora</name>
    <dbReference type="NCBI Taxonomy" id="39325"/>
    <lineage>
        <taxon>Eukaryota</taxon>
        <taxon>Viridiplantae</taxon>
        <taxon>Streptophyta</taxon>
        <taxon>Embryophyta</taxon>
        <taxon>Tracheophyta</taxon>
        <taxon>Spermatophyta</taxon>
        <taxon>Magnoliopsida</taxon>
        <taxon>Ranunculales</taxon>
        <taxon>Circaeasteraceae</taxon>
        <taxon>Kingdonia</taxon>
    </lineage>
</organism>
<dbReference type="PANTHER" id="PTHR44259">
    <property type="entry name" value="OS07G0183000 PROTEIN-RELATED"/>
    <property type="match status" value="1"/>
</dbReference>
<dbReference type="Pfam" id="PF03478">
    <property type="entry name" value="Beta-prop_KIB1-4"/>
    <property type="match status" value="1"/>
</dbReference>
<dbReference type="OrthoDB" id="585457at2759"/>
<comment type="caution">
    <text evidence="4">The sequence shown here is derived from an EMBL/GenBank/DDBJ whole genome shotgun (WGS) entry which is preliminary data.</text>
</comment>